<reference evidence="1" key="1">
    <citation type="submission" date="2020-06" db="EMBL/GenBank/DDBJ databases">
        <authorList>
            <person name="Li T."/>
            <person name="Hu X."/>
            <person name="Zhang T."/>
            <person name="Song X."/>
            <person name="Zhang H."/>
            <person name="Dai N."/>
            <person name="Sheng W."/>
            <person name="Hou X."/>
            <person name="Wei L."/>
        </authorList>
    </citation>
    <scope>NUCLEOTIDE SEQUENCE</scope>
    <source>
        <strain evidence="1">KEN1</strain>
        <tissue evidence="1">Leaf</tissue>
    </source>
</reference>
<dbReference type="PANTHER" id="PTHR33116">
    <property type="entry name" value="REVERSE TRANSCRIPTASE ZINC-BINDING DOMAIN-CONTAINING PROTEIN-RELATED-RELATED"/>
    <property type="match status" value="1"/>
</dbReference>
<gene>
    <name evidence="1" type="ORF">Slati_4267100</name>
</gene>
<evidence type="ECO:0000313" key="1">
    <source>
        <dbReference type="EMBL" id="KAL0402372.1"/>
    </source>
</evidence>
<proteinExistence type="predicted"/>
<protein>
    <recommendedName>
        <fullName evidence="2">Reverse transcriptase domain-containing protein</fullName>
    </recommendedName>
</protein>
<accession>A0AAW2TCW2</accession>
<evidence type="ECO:0008006" key="2">
    <source>
        <dbReference type="Google" id="ProtNLM"/>
    </source>
</evidence>
<organism evidence="1">
    <name type="scientific">Sesamum latifolium</name>
    <dbReference type="NCBI Taxonomy" id="2727402"/>
    <lineage>
        <taxon>Eukaryota</taxon>
        <taxon>Viridiplantae</taxon>
        <taxon>Streptophyta</taxon>
        <taxon>Embryophyta</taxon>
        <taxon>Tracheophyta</taxon>
        <taxon>Spermatophyta</taxon>
        <taxon>Magnoliopsida</taxon>
        <taxon>eudicotyledons</taxon>
        <taxon>Gunneridae</taxon>
        <taxon>Pentapetalae</taxon>
        <taxon>asterids</taxon>
        <taxon>lamiids</taxon>
        <taxon>Lamiales</taxon>
        <taxon>Pedaliaceae</taxon>
        <taxon>Sesamum</taxon>
    </lineage>
</organism>
<dbReference type="CDD" id="cd01650">
    <property type="entry name" value="RT_nLTR_like"/>
    <property type="match status" value="1"/>
</dbReference>
<name>A0AAW2TCW2_9LAMI</name>
<comment type="caution">
    <text evidence="1">The sequence shown here is derived from an EMBL/GenBank/DDBJ whole genome shotgun (WGS) entry which is preliminary data.</text>
</comment>
<dbReference type="EMBL" id="JACGWN010000015">
    <property type="protein sequence ID" value="KAL0402372.1"/>
    <property type="molecule type" value="Genomic_DNA"/>
</dbReference>
<sequence>MHPLKSLGPDGMFPYFLSENIGLLWGLMCAHLLNFLNNGSFDPLLNYSQIVLIPKCPLPANMTQFRPISLCNVFCKLASKALANHIKPFLNSLVSPSQSSFVPGRLITDNVLVAYELNYFLKHKNWGRKGHVSLKLDRPLAGYLKAEREDALQGVKVAKSAPPVSHLLFADDMLIFCQVTMEAMHCLQNVLDTFERAFGLKINKQKSAMIFNKNVGVNERDKLAGVLGVTVVAKHDKCLRILTIAGRSKKELFDGIKERIWQRLNSWSSKKLSQAGRGVLVKSVLQTIPTYTMSSFRLPDLLLKEIEGMMADFFWSKETKSRINWLAWDKLCKRKVEGGLGFRRLKECSSPSLTWRSIWGARDIFAAGLRWRVGDGKTIPIKRHLWLPRPGTFQLFGRPDTLPDDTKVATLINASHEWDEELIKSEMWPMDADCIPSISPPEQGSRRIDMAL</sequence>
<reference evidence="1" key="2">
    <citation type="journal article" date="2024" name="Plant">
        <title>Genomic evolution and insights into agronomic trait innovations of Sesamum species.</title>
        <authorList>
            <person name="Miao H."/>
            <person name="Wang L."/>
            <person name="Qu L."/>
            <person name="Liu H."/>
            <person name="Sun Y."/>
            <person name="Le M."/>
            <person name="Wang Q."/>
            <person name="Wei S."/>
            <person name="Zheng Y."/>
            <person name="Lin W."/>
            <person name="Duan Y."/>
            <person name="Cao H."/>
            <person name="Xiong S."/>
            <person name="Wang X."/>
            <person name="Wei L."/>
            <person name="Li C."/>
            <person name="Ma Q."/>
            <person name="Ju M."/>
            <person name="Zhao R."/>
            <person name="Li G."/>
            <person name="Mu C."/>
            <person name="Tian Q."/>
            <person name="Mei H."/>
            <person name="Zhang T."/>
            <person name="Gao T."/>
            <person name="Zhang H."/>
        </authorList>
    </citation>
    <scope>NUCLEOTIDE SEQUENCE</scope>
    <source>
        <strain evidence="1">KEN1</strain>
    </source>
</reference>
<dbReference type="PANTHER" id="PTHR33116:SF86">
    <property type="entry name" value="REVERSE TRANSCRIPTASE DOMAIN-CONTAINING PROTEIN"/>
    <property type="match status" value="1"/>
</dbReference>
<dbReference type="AlphaFoldDB" id="A0AAW2TCW2"/>